<dbReference type="Proteomes" id="UP001159428">
    <property type="component" value="Unassembled WGS sequence"/>
</dbReference>
<protein>
    <submittedName>
        <fullName evidence="2">Uncharacterized protein</fullName>
    </submittedName>
</protein>
<accession>A0AAU9XYC4</accession>
<feature type="non-terminal residue" evidence="2">
    <location>
        <position position="231"/>
    </location>
</feature>
<comment type="caution">
    <text evidence="2">The sequence shown here is derived from an EMBL/GenBank/DDBJ whole genome shotgun (WGS) entry which is preliminary data.</text>
</comment>
<dbReference type="AlphaFoldDB" id="A0AAU9XYC4"/>
<evidence type="ECO:0000313" key="3">
    <source>
        <dbReference type="Proteomes" id="UP001159428"/>
    </source>
</evidence>
<reference evidence="2 3" key="1">
    <citation type="submission" date="2022-05" db="EMBL/GenBank/DDBJ databases">
        <authorList>
            <consortium name="Genoscope - CEA"/>
            <person name="William W."/>
        </authorList>
    </citation>
    <scope>NUCLEOTIDE SEQUENCE [LARGE SCALE GENOMIC DNA]</scope>
</reference>
<feature type="region of interest" description="Disordered" evidence="1">
    <location>
        <begin position="1"/>
        <end position="95"/>
    </location>
</feature>
<evidence type="ECO:0000313" key="2">
    <source>
        <dbReference type="EMBL" id="CAH3163114.1"/>
    </source>
</evidence>
<keyword evidence="3" id="KW-1185">Reference proteome</keyword>
<evidence type="ECO:0000256" key="1">
    <source>
        <dbReference type="SAM" id="MobiDB-lite"/>
    </source>
</evidence>
<organism evidence="2 3">
    <name type="scientific">Pocillopora meandrina</name>
    <dbReference type="NCBI Taxonomy" id="46732"/>
    <lineage>
        <taxon>Eukaryota</taxon>
        <taxon>Metazoa</taxon>
        <taxon>Cnidaria</taxon>
        <taxon>Anthozoa</taxon>
        <taxon>Hexacorallia</taxon>
        <taxon>Scleractinia</taxon>
        <taxon>Astrocoeniina</taxon>
        <taxon>Pocilloporidae</taxon>
        <taxon>Pocillopora</taxon>
    </lineage>
</organism>
<gene>
    <name evidence="2" type="ORF">PMEA_00035415</name>
</gene>
<name>A0AAU9XYC4_9CNID</name>
<feature type="compositionally biased region" description="Basic and acidic residues" evidence="1">
    <location>
        <begin position="47"/>
        <end position="75"/>
    </location>
</feature>
<dbReference type="EMBL" id="CALNXJ010000090">
    <property type="protein sequence ID" value="CAH3163114.1"/>
    <property type="molecule type" value="Genomic_DNA"/>
</dbReference>
<proteinExistence type="predicted"/>
<sequence length="231" mass="27013">MSAFETPLRPPKTPDYRPNLDEAMELTYTDPNLESDPEDSPPASQLEPRHKAELAKQRSNEGLRLQKESRQKENLPRNSRSTRQPRKRKHEDTISAIQFKKQKTETSILKLERHLQQKTCPKSFQYKAKANVTPDETFRQEISAIKSHAEEQYVSALVRFHQRRLVSHKNKLGKANIAKSRSQYNINTRERSRSPLRNTVNTDVDRIDKIENQLSELKDLICTRFQSDNKH</sequence>